<keyword evidence="2" id="KW-0677">Repeat</keyword>
<dbReference type="PROSITE" id="PS50294">
    <property type="entry name" value="WD_REPEATS_REGION"/>
    <property type="match status" value="9"/>
</dbReference>
<evidence type="ECO:0000313" key="7">
    <source>
        <dbReference type="Proteomes" id="UP000002384"/>
    </source>
</evidence>
<keyword evidence="1 3" id="KW-0853">WD repeat</keyword>
<protein>
    <submittedName>
        <fullName evidence="6">WD-40 repeat protein</fullName>
    </submittedName>
</protein>
<dbReference type="Proteomes" id="UP000002384">
    <property type="component" value="Chromosome"/>
</dbReference>
<dbReference type="SMART" id="SM00320">
    <property type="entry name" value="WD40"/>
    <property type="match status" value="13"/>
</dbReference>
<sequence length="1188" mass="135152">MNKLINQVNDLNVEELSLLDKLVFSIKGAYLSDLQKTILRYSLDNYTYDEIAEKEGYSEKYLKRDVGPKLWKILSIALGEKVGKKNFREALDRKIKEINKISNLDDNEKFKNTSQKVLSASGFWGRTQELAKLQQWILNDSSNLVVIFGMAGIGKTVLVQKLAQQIDDYFEQIIWFSPVQNIFQETNFDNFYNNLSDSFHNLCFEEIENKTCKDFFHYLLNHKILIVIDDFDFFYRTNDLSCHQEKGVKFVLNLIEYMENSWHQSCLILLSREKPKFSSLKKNNSIRWLELKGMKKSEVETIFSYENVIGSKNEWEQLINIYENNPKFLSIALSKISSVFNKNIFSFIEKGFFVFGEINACYRWYHMRLTEEEKEIMYWLAIFQEDISIKTIQQYFISSKNSLATIMEVIETLQDLSLIYLNGDRFGLSFLTQKYFSEYLLQLFFDDLSQQNYNIIKSHSLLTLTLSYHIQECQINNFIKPLIERLINFFGKKELLKNHLNNFILKTKKEGHLLRGYAVGNILNLMAYLEQDLSHLDLSHLTILQVNFQTYKLHHSSLANSVLINSIFSEDFAFIKALKFGSTNQFLMAVTQDSRLIGWDLKNSQQIVHFDCYQSLAQSGIFNDTGEMVILAYKNKNCLRIFNTKTGQCQKTFETETGSLTSLAISSDNQFLASGSNNSTIEIWSVSSGRCVKVLQGHTSGINCLSFSPDGQFLATGSHDSTVRIWSVSSGRCVKVLQGHTSGINCLSFSPDGQFLASGSHDSTVRIWSVSTGQCLEHLQGHTSGINCLSFSPDGQFLATGSHDSTVRIWSVSTGQCFKYLPTHVGGVHSLSFTSDSQFLAVSNSKFSVKIWSLNESRCYRVLHSNKEWSSSLAFSPDNQFLASNSQTLSFNLWNCNKEQIVQTFEKNTDVVKTVSFNPKGNILVSGSNNGEIRLWSLDSFNCLKILRGHINPICSTIFSPTGHLLASSCSEGQIQLWDVATGECLKSLSRYSEQLQGITFNSTGKLLVSNYSDGTIKLWDVATGECLKSLSRIGKEIKTICIPSQDDQHLIYVTDNGDLEIWDIQLNQCIHSFSVDLIEVASFSQDGQFLATDSNNNVIKLWNVNTRQYIKSLPTHKSFICAMTFSSDNKILSSSSLDGEIKLWDLETGNCQRTLKNPKFYQNLNIANIEGLNNTQVLTLKSLGAFS</sequence>
<dbReference type="SUPFAM" id="SSF82171">
    <property type="entry name" value="DPP6 N-terminal domain-like"/>
    <property type="match status" value="1"/>
</dbReference>
<feature type="repeat" description="WD" evidence="3">
    <location>
        <begin position="989"/>
        <end position="1030"/>
    </location>
</feature>
<dbReference type="EMBL" id="CP001291">
    <property type="protein sequence ID" value="ACK71002.1"/>
    <property type="molecule type" value="Genomic_DNA"/>
</dbReference>
<dbReference type="CDD" id="cd00200">
    <property type="entry name" value="WD40"/>
    <property type="match status" value="2"/>
</dbReference>
<feature type="repeat" description="WD" evidence="3">
    <location>
        <begin position="779"/>
        <end position="820"/>
    </location>
</feature>
<dbReference type="RefSeq" id="WP_015954605.1">
    <property type="nucleotide sequence ID" value="NC_011729.1"/>
</dbReference>
<feature type="repeat" description="WD" evidence="3">
    <location>
        <begin position="821"/>
        <end position="862"/>
    </location>
</feature>
<dbReference type="PANTHER" id="PTHR19848">
    <property type="entry name" value="WD40 REPEAT PROTEIN"/>
    <property type="match status" value="1"/>
</dbReference>
<evidence type="ECO:0000256" key="3">
    <source>
        <dbReference type="PROSITE-ProRule" id="PRU00221"/>
    </source>
</evidence>
<dbReference type="InterPro" id="IPR058651">
    <property type="entry name" value="HTH_VMAP-M9"/>
</dbReference>
<dbReference type="OrthoDB" id="414967at2"/>
<dbReference type="AlphaFoldDB" id="B7KKN3"/>
<dbReference type="InterPro" id="IPR015943">
    <property type="entry name" value="WD40/YVTN_repeat-like_dom_sf"/>
</dbReference>
<dbReference type="PRINTS" id="PR00364">
    <property type="entry name" value="DISEASERSIST"/>
</dbReference>
<dbReference type="Pfam" id="PF25173">
    <property type="entry name" value="Beta-prop_WDR3_1st"/>
    <property type="match status" value="1"/>
</dbReference>
<dbReference type="Gene3D" id="3.40.50.300">
    <property type="entry name" value="P-loop containing nucleotide triphosphate hydrolases"/>
    <property type="match status" value="1"/>
</dbReference>
<dbReference type="HOGENOM" id="CLU_005071_2_0_3"/>
<feature type="repeat" description="WD" evidence="3">
    <location>
        <begin position="653"/>
        <end position="694"/>
    </location>
</feature>
<accession>B7KKN3</accession>
<dbReference type="InterPro" id="IPR002182">
    <property type="entry name" value="NB-ARC"/>
</dbReference>
<dbReference type="STRING" id="65393.PCC7424_2588"/>
<dbReference type="PROSITE" id="PS00678">
    <property type="entry name" value="WD_REPEATS_1"/>
    <property type="match status" value="1"/>
</dbReference>
<dbReference type="KEGG" id="cyc:PCC7424_2588"/>
<gene>
    <name evidence="6" type="ordered locus">PCC7424_2588</name>
</gene>
<dbReference type="Pfam" id="PF00400">
    <property type="entry name" value="WD40"/>
    <property type="match status" value="6"/>
</dbReference>
<dbReference type="Pfam" id="PF00931">
    <property type="entry name" value="NB-ARC"/>
    <property type="match status" value="1"/>
</dbReference>
<evidence type="ECO:0000259" key="5">
    <source>
        <dbReference type="Pfam" id="PF26355"/>
    </source>
</evidence>
<dbReference type="InterPro" id="IPR027417">
    <property type="entry name" value="P-loop_NTPase"/>
</dbReference>
<feature type="domain" description="vWA-MoxR associated protein N-terminal HTH" evidence="5">
    <location>
        <begin position="15"/>
        <end position="93"/>
    </location>
</feature>
<dbReference type="PROSITE" id="PS50082">
    <property type="entry name" value="WD_REPEATS_2"/>
    <property type="match status" value="11"/>
</dbReference>
<dbReference type="CDD" id="cd00009">
    <property type="entry name" value="AAA"/>
    <property type="match status" value="1"/>
</dbReference>
<dbReference type="SUPFAM" id="SSF52540">
    <property type="entry name" value="P-loop containing nucleoside triphosphate hydrolases"/>
    <property type="match status" value="1"/>
</dbReference>
<dbReference type="Gene3D" id="2.130.10.10">
    <property type="entry name" value="YVTN repeat-like/Quinoprotein amine dehydrogenase"/>
    <property type="match status" value="5"/>
</dbReference>
<feature type="repeat" description="WD" evidence="3">
    <location>
        <begin position="1114"/>
        <end position="1155"/>
    </location>
</feature>
<dbReference type="SUPFAM" id="SSF50978">
    <property type="entry name" value="WD40 repeat-like"/>
    <property type="match status" value="2"/>
</dbReference>
<dbReference type="InterPro" id="IPR019775">
    <property type="entry name" value="WD40_repeat_CS"/>
</dbReference>
<feature type="repeat" description="WD" evidence="3">
    <location>
        <begin position="947"/>
        <end position="988"/>
    </location>
</feature>
<dbReference type="eggNOG" id="COG2319">
    <property type="taxonomic scope" value="Bacteria"/>
</dbReference>
<feature type="repeat" description="WD" evidence="3">
    <location>
        <begin position="1079"/>
        <end position="1113"/>
    </location>
</feature>
<dbReference type="Pfam" id="PF26355">
    <property type="entry name" value="HTH_VMAP-M9"/>
    <property type="match status" value="1"/>
</dbReference>
<feature type="repeat" description="WD" evidence="3">
    <location>
        <begin position="695"/>
        <end position="736"/>
    </location>
</feature>
<organism evidence="6 7">
    <name type="scientific">Gloeothece citriformis (strain PCC 7424)</name>
    <name type="common">Cyanothece sp. (strain PCC 7424)</name>
    <dbReference type="NCBI Taxonomy" id="65393"/>
    <lineage>
        <taxon>Bacteria</taxon>
        <taxon>Bacillati</taxon>
        <taxon>Cyanobacteriota</taxon>
        <taxon>Cyanophyceae</taxon>
        <taxon>Oscillatoriophycideae</taxon>
        <taxon>Chroococcales</taxon>
        <taxon>Aphanothecaceae</taxon>
        <taxon>Gloeothece</taxon>
        <taxon>Gloeothece citriformis</taxon>
    </lineage>
</organism>
<evidence type="ECO:0000313" key="6">
    <source>
        <dbReference type="EMBL" id="ACK71002.1"/>
    </source>
</evidence>
<feature type="repeat" description="WD" evidence="3">
    <location>
        <begin position="863"/>
        <end position="904"/>
    </location>
</feature>
<feature type="repeat" description="WD" evidence="3">
    <location>
        <begin position="905"/>
        <end position="946"/>
    </location>
</feature>
<dbReference type="PANTHER" id="PTHR19848:SF8">
    <property type="entry name" value="F-BOX AND WD REPEAT DOMAIN CONTAINING 7"/>
    <property type="match status" value="1"/>
</dbReference>
<proteinExistence type="predicted"/>
<dbReference type="PRINTS" id="PR00320">
    <property type="entry name" value="GPROTEINBRPT"/>
</dbReference>
<reference evidence="7" key="1">
    <citation type="journal article" date="2011" name="MBio">
        <title>Novel metabolic attributes of the genus Cyanothece, comprising a group of unicellular nitrogen-fixing Cyanobacteria.</title>
        <authorList>
            <person name="Bandyopadhyay A."/>
            <person name="Elvitigala T."/>
            <person name="Welsh E."/>
            <person name="Stockel J."/>
            <person name="Liberton M."/>
            <person name="Min H."/>
            <person name="Sherman L.A."/>
            <person name="Pakrasi H.B."/>
        </authorList>
    </citation>
    <scope>NUCLEOTIDE SEQUENCE [LARGE SCALE GENOMIC DNA]</scope>
    <source>
        <strain evidence="7">PCC 7424</strain>
    </source>
</reference>
<dbReference type="InterPro" id="IPR036322">
    <property type="entry name" value="WD40_repeat_dom_sf"/>
</dbReference>
<dbReference type="GO" id="GO:0005524">
    <property type="term" value="F:ATP binding"/>
    <property type="evidence" value="ECO:0007669"/>
    <property type="project" value="InterPro"/>
</dbReference>
<evidence type="ECO:0000256" key="1">
    <source>
        <dbReference type="ARBA" id="ARBA00022574"/>
    </source>
</evidence>
<feature type="domain" description="NB-ARC" evidence="4">
    <location>
        <begin position="127"/>
        <end position="230"/>
    </location>
</feature>
<feature type="repeat" description="WD" evidence="3">
    <location>
        <begin position="737"/>
        <end position="778"/>
    </location>
</feature>
<evidence type="ECO:0000256" key="2">
    <source>
        <dbReference type="ARBA" id="ARBA00022737"/>
    </source>
</evidence>
<evidence type="ECO:0000259" key="4">
    <source>
        <dbReference type="Pfam" id="PF00931"/>
    </source>
</evidence>
<dbReference type="InterPro" id="IPR001680">
    <property type="entry name" value="WD40_rpt"/>
</dbReference>
<keyword evidence="7" id="KW-1185">Reference proteome</keyword>
<dbReference type="InterPro" id="IPR020472">
    <property type="entry name" value="WD40_PAC1"/>
</dbReference>
<name>B7KKN3_GLOC7</name>